<sequence>MTAPVWFAAPPEVHSALLSSGPGPGALLASAAAWSALSAEYSSAAAELAALLGSAQGSWQGPSAEQYAAAHAPYLGWLTQTSIDGAAVAARQETAAAAYCAALATMPTLGELAANHVVHGVLLGTNFFGINTIPIAVNEADYARMWMQAAAVMSGYQAVAGTALVSAPRMSPAPTVLVPGVGEAGDAAADATGTAAQAQAAEAGQAMGNPIADWLEQYIRSFPGGDMIWDFLTNPVETIEQMLTDLFTNPSGFWVAWGPLISALVYQVIFQPLGWTTWGLILSSPFLIPLLAATSLAMLGLLALVPPGPVAMPDTTIPGRDQSSWPVAGIAPAVPTAPTAALAGSAAPAVPAAPAVAAPAAAAPPVAVTYAIPGLDPDERFGPTVGGGNAAKAPASGIAAAAAAVALASAVAKARALRRRGVSIKGRGFRDEYMTMNGRPEAPRTERSTEGPATTQASQQGGGSLGQAGGFAGTAGRTRTADTAGLTTLAADAFGSGPTAPMLPGSWGAAPAGEGETPERP</sequence>
<dbReference type="InterPro" id="IPR038332">
    <property type="entry name" value="PPE_sf"/>
</dbReference>
<dbReference type="SUPFAM" id="SSF140459">
    <property type="entry name" value="PE/PPE dimer-like"/>
    <property type="match status" value="1"/>
</dbReference>
<dbReference type="PANTHER" id="PTHR46766:SF1">
    <property type="entry name" value="GLUTAMINE-RICH PROTEIN 2"/>
    <property type="match status" value="1"/>
</dbReference>
<keyword evidence="3" id="KW-0812">Transmembrane</keyword>
<protein>
    <submittedName>
        <fullName evidence="6">PPE family protein</fullName>
    </submittedName>
</protein>
<evidence type="ECO:0000313" key="6">
    <source>
        <dbReference type="EMBL" id="MCV7228258.1"/>
    </source>
</evidence>
<dbReference type="RefSeq" id="WP_264069370.1">
    <property type="nucleotide sequence ID" value="NZ_JACKTY010000032.1"/>
</dbReference>
<keyword evidence="3" id="KW-0472">Membrane</keyword>
<feature type="domain" description="PPE-PPW subfamily C-terminal" evidence="5">
    <location>
        <begin position="456"/>
        <end position="507"/>
    </location>
</feature>
<feature type="region of interest" description="Disordered" evidence="2">
    <location>
        <begin position="432"/>
        <end position="479"/>
    </location>
</feature>
<reference evidence="6 7" key="1">
    <citation type="journal article" date="2022" name="BMC Genomics">
        <title>Comparative genome analysis of mycobacteria focusing on tRNA and non-coding RNA.</title>
        <authorList>
            <person name="Behra P.R.K."/>
            <person name="Pettersson B.M.F."/>
            <person name="Ramesh M."/>
            <person name="Das S."/>
            <person name="Dasgupta S."/>
            <person name="Kirsebom L.A."/>
        </authorList>
    </citation>
    <scope>NUCLEOTIDE SEQUENCE [LARGE SCALE GENOMIC DNA]</scope>
    <source>
        <strain evidence="6 7">DSM 44078</strain>
    </source>
</reference>
<evidence type="ECO:0000256" key="1">
    <source>
        <dbReference type="ARBA" id="ARBA00010652"/>
    </source>
</evidence>
<dbReference type="InterPro" id="IPR000030">
    <property type="entry name" value="PPE_dom"/>
</dbReference>
<name>A0ABT3CFW3_9MYCO</name>
<organism evidence="6 7">
    <name type="scientific">Mycolicibacterium komossense</name>
    <dbReference type="NCBI Taxonomy" id="1779"/>
    <lineage>
        <taxon>Bacteria</taxon>
        <taxon>Bacillati</taxon>
        <taxon>Actinomycetota</taxon>
        <taxon>Actinomycetes</taxon>
        <taxon>Mycobacteriales</taxon>
        <taxon>Mycobacteriaceae</taxon>
        <taxon>Mycolicibacterium</taxon>
    </lineage>
</organism>
<gene>
    <name evidence="6" type="ORF">H7J73_19795</name>
</gene>
<evidence type="ECO:0000259" key="5">
    <source>
        <dbReference type="Pfam" id="PF18878"/>
    </source>
</evidence>
<evidence type="ECO:0000259" key="4">
    <source>
        <dbReference type="Pfam" id="PF00823"/>
    </source>
</evidence>
<dbReference type="InterPro" id="IPR043641">
    <property type="entry name" value="PPE-PPW_C"/>
</dbReference>
<keyword evidence="7" id="KW-1185">Reference proteome</keyword>
<dbReference type="PANTHER" id="PTHR46766">
    <property type="entry name" value="GLUTAMINE-RICH PROTEIN 2"/>
    <property type="match status" value="1"/>
</dbReference>
<proteinExistence type="inferred from homology"/>
<accession>A0ABT3CFW3</accession>
<feature type="transmembrane region" description="Helical" evidence="3">
    <location>
        <begin position="286"/>
        <end position="305"/>
    </location>
</feature>
<feature type="region of interest" description="Disordered" evidence="2">
    <location>
        <begin position="491"/>
        <end position="521"/>
    </location>
</feature>
<evidence type="ECO:0000256" key="2">
    <source>
        <dbReference type="SAM" id="MobiDB-lite"/>
    </source>
</evidence>
<dbReference type="EMBL" id="JACKTY010000032">
    <property type="protein sequence ID" value="MCV7228258.1"/>
    <property type="molecule type" value="Genomic_DNA"/>
</dbReference>
<feature type="domain" description="PPE" evidence="4">
    <location>
        <begin position="6"/>
        <end position="167"/>
    </location>
</feature>
<evidence type="ECO:0000256" key="3">
    <source>
        <dbReference type="SAM" id="Phobius"/>
    </source>
</evidence>
<feature type="transmembrane region" description="Helical" evidence="3">
    <location>
        <begin position="393"/>
        <end position="412"/>
    </location>
</feature>
<comment type="similarity">
    <text evidence="1">Belongs to the mycobacterial PPE family.</text>
</comment>
<evidence type="ECO:0000313" key="7">
    <source>
        <dbReference type="Proteomes" id="UP001526201"/>
    </source>
</evidence>
<dbReference type="Pfam" id="PF00823">
    <property type="entry name" value="PPE"/>
    <property type="match status" value="1"/>
</dbReference>
<feature type="transmembrane region" description="Helical" evidence="3">
    <location>
        <begin position="254"/>
        <end position="274"/>
    </location>
</feature>
<comment type="caution">
    <text evidence="6">The sequence shown here is derived from an EMBL/GenBank/DDBJ whole genome shotgun (WGS) entry which is preliminary data.</text>
</comment>
<keyword evidence="3" id="KW-1133">Transmembrane helix</keyword>
<dbReference type="Proteomes" id="UP001526201">
    <property type="component" value="Unassembled WGS sequence"/>
</dbReference>
<feature type="compositionally biased region" description="Gly residues" evidence="2">
    <location>
        <begin position="460"/>
        <end position="473"/>
    </location>
</feature>
<dbReference type="Gene3D" id="1.20.1260.20">
    <property type="entry name" value="PPE superfamily"/>
    <property type="match status" value="1"/>
</dbReference>
<dbReference type="Pfam" id="PF18878">
    <property type="entry name" value="PPE-PPW"/>
    <property type="match status" value="1"/>
</dbReference>